<feature type="non-terminal residue" evidence="2">
    <location>
        <position position="1"/>
    </location>
</feature>
<feature type="region of interest" description="Disordered" evidence="1">
    <location>
        <begin position="105"/>
        <end position="169"/>
    </location>
</feature>
<sequence>MDRSMIDVASGGALMDKTPAAARHLISNMASNTQQFGIRGPNLSQMVNEIGAPSNHRLENQLTELTSLVKQLVVSQHQLAMAVKICGICTSMEHPTDMCPTLQETESDQPENVGAIGGFQYGKQPYQNRPFDSQQHGRQPFRPGPNQGPYATQQFRSTPNIYQKQADYQ</sequence>
<dbReference type="AlphaFoldDB" id="A0A371H6K1"/>
<feature type="compositionally biased region" description="Polar residues" evidence="1">
    <location>
        <begin position="149"/>
        <end position="169"/>
    </location>
</feature>
<protein>
    <recommendedName>
        <fullName evidence="4">Retrotransposon gag domain-containing protein</fullName>
    </recommendedName>
</protein>
<dbReference type="Proteomes" id="UP000257109">
    <property type="component" value="Unassembled WGS sequence"/>
</dbReference>
<gene>
    <name evidence="2" type="ORF">CR513_18635</name>
</gene>
<feature type="compositionally biased region" description="Polar residues" evidence="1">
    <location>
        <begin position="125"/>
        <end position="137"/>
    </location>
</feature>
<name>A0A371H6K1_MUCPR</name>
<comment type="caution">
    <text evidence="2">The sequence shown here is derived from an EMBL/GenBank/DDBJ whole genome shotgun (WGS) entry which is preliminary data.</text>
</comment>
<dbReference type="OrthoDB" id="778454at2759"/>
<reference evidence="2" key="1">
    <citation type="submission" date="2018-05" db="EMBL/GenBank/DDBJ databases">
        <title>Draft genome of Mucuna pruriens seed.</title>
        <authorList>
            <person name="Nnadi N.E."/>
            <person name="Vos R."/>
            <person name="Hasami M.H."/>
            <person name="Devisetty U.K."/>
            <person name="Aguiy J.C."/>
        </authorList>
    </citation>
    <scope>NUCLEOTIDE SEQUENCE [LARGE SCALE GENOMIC DNA]</scope>
    <source>
        <strain evidence="2">JCA_2017</strain>
    </source>
</reference>
<organism evidence="2 3">
    <name type="scientific">Mucuna pruriens</name>
    <name type="common">Velvet bean</name>
    <name type="synonym">Dolichos pruriens</name>
    <dbReference type="NCBI Taxonomy" id="157652"/>
    <lineage>
        <taxon>Eukaryota</taxon>
        <taxon>Viridiplantae</taxon>
        <taxon>Streptophyta</taxon>
        <taxon>Embryophyta</taxon>
        <taxon>Tracheophyta</taxon>
        <taxon>Spermatophyta</taxon>
        <taxon>Magnoliopsida</taxon>
        <taxon>eudicotyledons</taxon>
        <taxon>Gunneridae</taxon>
        <taxon>Pentapetalae</taxon>
        <taxon>rosids</taxon>
        <taxon>fabids</taxon>
        <taxon>Fabales</taxon>
        <taxon>Fabaceae</taxon>
        <taxon>Papilionoideae</taxon>
        <taxon>50 kb inversion clade</taxon>
        <taxon>NPAAA clade</taxon>
        <taxon>indigoferoid/millettioid clade</taxon>
        <taxon>Phaseoleae</taxon>
        <taxon>Mucuna</taxon>
    </lineage>
</organism>
<dbReference type="EMBL" id="QJKJ01003454">
    <property type="protein sequence ID" value="RDX98434.1"/>
    <property type="molecule type" value="Genomic_DNA"/>
</dbReference>
<keyword evidence="3" id="KW-1185">Reference proteome</keyword>
<evidence type="ECO:0000313" key="2">
    <source>
        <dbReference type="EMBL" id="RDX98434.1"/>
    </source>
</evidence>
<evidence type="ECO:0000256" key="1">
    <source>
        <dbReference type="SAM" id="MobiDB-lite"/>
    </source>
</evidence>
<evidence type="ECO:0000313" key="3">
    <source>
        <dbReference type="Proteomes" id="UP000257109"/>
    </source>
</evidence>
<accession>A0A371H6K1</accession>
<proteinExistence type="predicted"/>
<evidence type="ECO:0008006" key="4">
    <source>
        <dbReference type="Google" id="ProtNLM"/>
    </source>
</evidence>